<evidence type="ECO:0000313" key="10">
    <source>
        <dbReference type="Proteomes" id="UP000504615"/>
    </source>
</evidence>
<dbReference type="GeneID" id="105423254"/>
<dbReference type="GO" id="GO:0000166">
    <property type="term" value="F:nucleotide binding"/>
    <property type="evidence" value="ECO:0007669"/>
    <property type="project" value="InterPro"/>
</dbReference>
<dbReference type="GO" id="GO:0003887">
    <property type="term" value="F:DNA-directed DNA polymerase activity"/>
    <property type="evidence" value="ECO:0007669"/>
    <property type="project" value="UniProtKB-KW"/>
</dbReference>
<evidence type="ECO:0000256" key="3">
    <source>
        <dbReference type="ARBA" id="ARBA00022679"/>
    </source>
</evidence>
<dbReference type="InterPro" id="IPR043502">
    <property type="entry name" value="DNA/RNA_pol_sf"/>
</dbReference>
<evidence type="ECO:0000259" key="9">
    <source>
        <dbReference type="Pfam" id="PF03175"/>
    </source>
</evidence>
<evidence type="ECO:0000256" key="7">
    <source>
        <dbReference type="ARBA" id="ARBA00023125"/>
    </source>
</evidence>
<reference evidence="11" key="1">
    <citation type="submission" date="2025-08" db="UniProtKB">
        <authorList>
            <consortium name="RefSeq"/>
        </authorList>
    </citation>
    <scope>IDENTIFICATION</scope>
</reference>
<evidence type="ECO:0000256" key="8">
    <source>
        <dbReference type="ARBA" id="ARBA00049244"/>
    </source>
</evidence>
<keyword evidence="7" id="KW-0238">DNA-binding</keyword>
<dbReference type="PANTHER" id="PTHR33568">
    <property type="entry name" value="DNA POLYMERASE"/>
    <property type="match status" value="1"/>
</dbReference>
<dbReference type="PANTHER" id="PTHR33568:SF3">
    <property type="entry name" value="DNA-DIRECTED DNA POLYMERASE"/>
    <property type="match status" value="1"/>
</dbReference>
<protein>
    <recommendedName>
        <fullName evidence="2">DNA-directed DNA polymerase</fullName>
        <ecNumber evidence="2">2.7.7.7</ecNumber>
    </recommendedName>
</protein>
<proteinExistence type="inferred from homology"/>
<comment type="catalytic activity">
    <reaction evidence="8">
        <text>DNA(n) + a 2'-deoxyribonucleoside 5'-triphosphate = DNA(n+1) + diphosphate</text>
        <dbReference type="Rhea" id="RHEA:22508"/>
        <dbReference type="Rhea" id="RHEA-COMP:17339"/>
        <dbReference type="Rhea" id="RHEA-COMP:17340"/>
        <dbReference type="ChEBI" id="CHEBI:33019"/>
        <dbReference type="ChEBI" id="CHEBI:61560"/>
        <dbReference type="ChEBI" id="CHEBI:173112"/>
        <dbReference type="EC" id="2.7.7.7"/>
    </reaction>
</comment>
<dbReference type="OrthoDB" id="7550162at2759"/>
<evidence type="ECO:0000256" key="4">
    <source>
        <dbReference type="ARBA" id="ARBA00022695"/>
    </source>
</evidence>
<keyword evidence="4" id="KW-0548">Nucleotidyltransferase</keyword>
<dbReference type="Pfam" id="PF03175">
    <property type="entry name" value="DNA_pol_B_2"/>
    <property type="match status" value="1"/>
</dbReference>
<feature type="non-terminal residue" evidence="11">
    <location>
        <position position="432"/>
    </location>
</feature>
<dbReference type="RefSeq" id="XP_011631242.1">
    <property type="nucleotide sequence ID" value="XM_011632940.1"/>
</dbReference>
<dbReference type="AlphaFoldDB" id="A0A6I9VQZ1"/>
<evidence type="ECO:0000256" key="5">
    <source>
        <dbReference type="ARBA" id="ARBA00022705"/>
    </source>
</evidence>
<keyword evidence="10" id="KW-1185">Reference proteome</keyword>
<dbReference type="SUPFAM" id="SSF56672">
    <property type="entry name" value="DNA/RNA polymerases"/>
    <property type="match status" value="1"/>
</dbReference>
<evidence type="ECO:0000256" key="1">
    <source>
        <dbReference type="ARBA" id="ARBA00005755"/>
    </source>
</evidence>
<comment type="similarity">
    <text evidence="1">Belongs to the DNA polymerase type-B family.</text>
</comment>
<feature type="domain" description="DNA-directed DNA polymerase family B mitochondria/virus" evidence="9">
    <location>
        <begin position="167"/>
        <end position="350"/>
    </location>
</feature>
<keyword evidence="3" id="KW-0808">Transferase</keyword>
<evidence type="ECO:0000256" key="2">
    <source>
        <dbReference type="ARBA" id="ARBA00012417"/>
    </source>
</evidence>
<name>A0A6I9VQZ1_9HYME</name>
<dbReference type="GO" id="GO:0006260">
    <property type="term" value="P:DNA replication"/>
    <property type="evidence" value="ECO:0007669"/>
    <property type="project" value="UniProtKB-KW"/>
</dbReference>
<dbReference type="KEGG" id="pbar:105423254"/>
<organism evidence="10 11">
    <name type="scientific">Pogonomyrmex barbatus</name>
    <name type="common">red harvester ant</name>
    <dbReference type="NCBI Taxonomy" id="144034"/>
    <lineage>
        <taxon>Eukaryota</taxon>
        <taxon>Metazoa</taxon>
        <taxon>Ecdysozoa</taxon>
        <taxon>Arthropoda</taxon>
        <taxon>Hexapoda</taxon>
        <taxon>Insecta</taxon>
        <taxon>Pterygota</taxon>
        <taxon>Neoptera</taxon>
        <taxon>Endopterygota</taxon>
        <taxon>Hymenoptera</taxon>
        <taxon>Apocrita</taxon>
        <taxon>Aculeata</taxon>
        <taxon>Formicoidea</taxon>
        <taxon>Formicidae</taxon>
        <taxon>Myrmicinae</taxon>
        <taxon>Pogonomyrmex</taxon>
    </lineage>
</organism>
<dbReference type="InterPro" id="IPR004868">
    <property type="entry name" value="DNA-dir_DNA_pol_B_mt/vir"/>
</dbReference>
<dbReference type="GO" id="GO:0003677">
    <property type="term" value="F:DNA binding"/>
    <property type="evidence" value="ECO:0007669"/>
    <property type="project" value="UniProtKB-KW"/>
</dbReference>
<keyword evidence="6" id="KW-0239">DNA-directed DNA polymerase</keyword>
<dbReference type="Gene3D" id="1.10.287.690">
    <property type="entry name" value="Helix hairpin bin"/>
    <property type="match status" value="1"/>
</dbReference>
<dbReference type="EC" id="2.7.7.7" evidence="2"/>
<gene>
    <name evidence="11" type="primary">LOC105423254</name>
</gene>
<sequence>MRVFRKNFLREGEIGIIPSGGYRFKDNQSRKGTQWLILKERELGHRIIHAGRGREYRLAEGMLIDGYYECENEGETRRHVLQFHGCFFHGCPSCYPLNRDKMLENFNDTFDARYERTVATSWRLRRQGYILTEKWECVFDEEMRENREMREFLEKYPMVQIPPLDPRDAFFGGRTDNIATRYEVTGTEKIRYVDVCSLYSYVLKTGVFPIGHPDIYVGEECADLIGIAPNFNFTPVEGLVCCRVLPPRDLFHPVLPYRVRGKLLFALCRTCCESFSRDACTHDDPAEREFEGTWVSCELRKAVEKGYLVTRVDEIWQYKSTRYNPETRQGGLFTEYINTFLQLKQEASGWPSECNDDVAKECYLREYEATEGIILDKNNIVRNSGLRSVAKLCLNSFWGKFGQWSNLPNTEIIRSLQRFVELLSSPEHEIVG</sequence>
<dbReference type="Gene3D" id="3.40.960.10">
    <property type="entry name" value="VSR Endonuclease"/>
    <property type="match status" value="1"/>
</dbReference>
<keyword evidence="5" id="KW-0235">DNA replication</keyword>
<evidence type="ECO:0000313" key="11">
    <source>
        <dbReference type="RefSeq" id="XP_011631242.1"/>
    </source>
</evidence>
<dbReference type="Proteomes" id="UP000504615">
    <property type="component" value="Unplaced"/>
</dbReference>
<accession>A0A6I9VQZ1</accession>
<evidence type="ECO:0000256" key="6">
    <source>
        <dbReference type="ARBA" id="ARBA00022932"/>
    </source>
</evidence>